<dbReference type="InterPro" id="IPR035959">
    <property type="entry name" value="RutC-like_sf"/>
</dbReference>
<protein>
    <submittedName>
        <fullName evidence="1">YjgF/chorismate mutase-like, endoribonuclease family protein</fullName>
    </submittedName>
</protein>
<dbReference type="AlphaFoldDB" id="A0ABD7LIK0"/>
<name>A0ABD7LIK0_9BURK</name>
<comment type="caution">
    <text evidence="1">The sequence shown here is derived from an EMBL/GenBank/DDBJ whole genome shotgun (WGS) entry which is preliminary data.</text>
</comment>
<dbReference type="Gene3D" id="3.30.1330.40">
    <property type="entry name" value="RutC-like"/>
    <property type="match status" value="1"/>
</dbReference>
<dbReference type="PANTHER" id="PTHR43760:SF1">
    <property type="entry name" value="ENDORIBONUCLEASE L-PSP_CHORISMATE MUTASE-LIKE DOMAIN-CONTAINING PROTEIN"/>
    <property type="match status" value="1"/>
</dbReference>
<dbReference type="EMBL" id="FKJW01000003">
    <property type="protein sequence ID" value="SAK18994.1"/>
    <property type="molecule type" value="Genomic_DNA"/>
</dbReference>
<accession>A0ABD7LIK0</accession>
<evidence type="ECO:0000313" key="1">
    <source>
        <dbReference type="EMBL" id="SAK18994.1"/>
    </source>
</evidence>
<dbReference type="InterPro" id="IPR013813">
    <property type="entry name" value="Endoribo_LPSP/chorism_mut-like"/>
</dbReference>
<evidence type="ECO:0000313" key="2">
    <source>
        <dbReference type="Proteomes" id="UP000196218"/>
    </source>
</evidence>
<dbReference type="CDD" id="cd02199">
    <property type="entry name" value="YjgF_YER057c_UK114_like_1"/>
    <property type="match status" value="1"/>
</dbReference>
<reference evidence="1 2" key="1">
    <citation type="submission" date="2016-04" db="EMBL/GenBank/DDBJ databases">
        <authorList>
            <person name="Peeters C."/>
        </authorList>
    </citation>
    <scope>NUCLEOTIDE SEQUENCE [LARGE SCALE GENOMIC DNA]</scope>
    <source>
        <strain evidence="1">LMG 29311</strain>
    </source>
</reference>
<sequence length="130" mass="13866">MHGHLFQRRKIVAPPWAFELASPRLSPHIEFFDAVGIEAETGVGDALNVLAQIPPHLGGFDGLQPIVRVEGHVASAHCFFGQPAVVDGASDLFAAVLSDKAGDARSAFSQRELPPDATVIPVVIAEIRHT</sequence>
<dbReference type="Proteomes" id="UP000196218">
    <property type="component" value="Unassembled WGS sequence"/>
</dbReference>
<proteinExistence type="predicted"/>
<organism evidence="1 2">
    <name type="scientific">Burkholderia multivorans</name>
    <dbReference type="NCBI Taxonomy" id="87883"/>
    <lineage>
        <taxon>Bacteria</taxon>
        <taxon>Pseudomonadati</taxon>
        <taxon>Pseudomonadota</taxon>
        <taxon>Betaproteobacteria</taxon>
        <taxon>Burkholderiales</taxon>
        <taxon>Burkholderiaceae</taxon>
        <taxon>Burkholderia</taxon>
        <taxon>Burkholderia cepacia complex</taxon>
    </lineage>
</organism>
<gene>
    <name evidence="1" type="ORF">UA18_02111</name>
</gene>
<dbReference type="PANTHER" id="PTHR43760">
    <property type="entry name" value="ENDORIBONUCLEASE-RELATED"/>
    <property type="match status" value="1"/>
</dbReference>
<dbReference type="SUPFAM" id="SSF55298">
    <property type="entry name" value="YjgF-like"/>
    <property type="match status" value="1"/>
</dbReference>